<feature type="region of interest" description="Disordered" evidence="3">
    <location>
        <begin position="367"/>
        <end position="389"/>
    </location>
</feature>
<dbReference type="PANTHER" id="PTHR30469:SF12">
    <property type="entry name" value="MULTIDRUG RESISTANCE PROTEIN MDTA"/>
    <property type="match status" value="1"/>
</dbReference>
<dbReference type="Gene3D" id="2.40.30.170">
    <property type="match status" value="1"/>
</dbReference>
<feature type="compositionally biased region" description="Polar residues" evidence="3">
    <location>
        <begin position="380"/>
        <end position="389"/>
    </location>
</feature>
<dbReference type="RefSeq" id="WP_147388982.1">
    <property type="nucleotide sequence ID" value="NZ_AQHF01000017.1"/>
</dbReference>
<dbReference type="EMBL" id="AQHF01000017">
    <property type="protein sequence ID" value="MBE0344748.1"/>
    <property type="molecule type" value="Genomic_DNA"/>
</dbReference>
<comment type="caution">
    <text evidence="4">The sequence shown here is derived from an EMBL/GenBank/DDBJ whole genome shotgun (WGS) entry which is preliminary data.</text>
</comment>
<evidence type="ECO:0000256" key="1">
    <source>
        <dbReference type="ARBA" id="ARBA00009477"/>
    </source>
</evidence>
<dbReference type="Proteomes" id="UP000660708">
    <property type="component" value="Unassembled WGS sequence"/>
</dbReference>
<evidence type="ECO:0000256" key="2">
    <source>
        <dbReference type="SAM" id="Coils"/>
    </source>
</evidence>
<organism evidence="4 5">
    <name type="scientific">Pseudoalteromonas peptidolytica F12-50-A1</name>
    <dbReference type="NCBI Taxonomy" id="1315280"/>
    <lineage>
        <taxon>Bacteria</taxon>
        <taxon>Pseudomonadati</taxon>
        <taxon>Pseudomonadota</taxon>
        <taxon>Gammaproteobacteria</taxon>
        <taxon>Alteromonadales</taxon>
        <taxon>Pseudoalteromonadaceae</taxon>
        <taxon>Pseudoalteromonas</taxon>
    </lineage>
</organism>
<evidence type="ECO:0008006" key="6">
    <source>
        <dbReference type="Google" id="ProtNLM"/>
    </source>
</evidence>
<dbReference type="NCBIfam" id="TIGR01730">
    <property type="entry name" value="RND_mfp"/>
    <property type="match status" value="1"/>
</dbReference>
<feature type="coiled-coil region" evidence="2">
    <location>
        <begin position="104"/>
        <end position="184"/>
    </location>
</feature>
<dbReference type="GO" id="GO:1990281">
    <property type="term" value="C:efflux pump complex"/>
    <property type="evidence" value="ECO:0007669"/>
    <property type="project" value="TreeGrafter"/>
</dbReference>
<sequence>MQAKTLKWILPFTVLIAGVVGFNVVNAVAKSEPEKQEVDSRPVVEVETLAAQDHQVVIQSYGEVKPLESTQLSIQVSGEVEYWHPSFVEGGIVQKGEVLLRIEQDNYEAAVLQAEAELARAEAQLIEEQAQADVAADEARRFPTKKHTDLFLRKPQVMSAKASVKSAKAALQRARRDLENCEVITPYNALVVSKQVGLGQFVSMGSSVGILNNIETAEVIIPIAGFDSVFLPERVSGLAATVYQRGANAFSREAVIDRDLGTVDQQTRMNNLVVRIEDPYGLTTGQPAVKYGTYVQVSFAGKTLKQIYRLPQEIVNNQSIWLLNQDNQLEPRKVQVIREEGKFFLIGDGITSHDKVVMTPPEYPQKGMEVKVAGTDQPAKPSSSQPEKL</sequence>
<dbReference type="Gene3D" id="2.40.420.20">
    <property type="match status" value="1"/>
</dbReference>
<keyword evidence="5" id="KW-1185">Reference proteome</keyword>
<name>A0A8I0T350_9GAMM</name>
<dbReference type="SUPFAM" id="SSF111369">
    <property type="entry name" value="HlyD-like secretion proteins"/>
    <property type="match status" value="1"/>
</dbReference>
<dbReference type="PANTHER" id="PTHR30469">
    <property type="entry name" value="MULTIDRUG RESISTANCE PROTEIN MDTA"/>
    <property type="match status" value="1"/>
</dbReference>
<evidence type="ECO:0000256" key="3">
    <source>
        <dbReference type="SAM" id="MobiDB-lite"/>
    </source>
</evidence>
<evidence type="ECO:0000313" key="5">
    <source>
        <dbReference type="Proteomes" id="UP000660708"/>
    </source>
</evidence>
<evidence type="ECO:0000313" key="4">
    <source>
        <dbReference type="EMBL" id="MBE0344748.1"/>
    </source>
</evidence>
<dbReference type="GO" id="GO:0015562">
    <property type="term" value="F:efflux transmembrane transporter activity"/>
    <property type="evidence" value="ECO:0007669"/>
    <property type="project" value="TreeGrafter"/>
</dbReference>
<protein>
    <recommendedName>
        <fullName evidence="6">Membrane fusion protein biotin-lipoyl like domain-containing protein</fullName>
    </recommendedName>
</protein>
<comment type="similarity">
    <text evidence="1">Belongs to the membrane fusion protein (MFP) (TC 8.A.1) family.</text>
</comment>
<dbReference type="InterPro" id="IPR006143">
    <property type="entry name" value="RND_pump_MFP"/>
</dbReference>
<proteinExistence type="inferred from homology"/>
<accession>A0A8I0T350</accession>
<dbReference type="Gene3D" id="2.40.50.100">
    <property type="match status" value="1"/>
</dbReference>
<dbReference type="AlphaFoldDB" id="A0A8I0T350"/>
<gene>
    <name evidence="4" type="ORF">PPEP_a2400</name>
</gene>
<reference evidence="4 5" key="1">
    <citation type="submission" date="2015-06" db="EMBL/GenBank/DDBJ databases">
        <title>Genome sequence of Pseudoalteromonas peptidolytica.</title>
        <authorList>
            <person name="Xie B.-B."/>
            <person name="Rong J.-C."/>
            <person name="Qin Q.-L."/>
            <person name="Zhang Y.-Z."/>
        </authorList>
    </citation>
    <scope>NUCLEOTIDE SEQUENCE [LARGE SCALE GENOMIC DNA]</scope>
    <source>
        <strain evidence="4 5">F12-50-A1</strain>
    </source>
</reference>
<dbReference type="Gene3D" id="1.10.287.470">
    <property type="entry name" value="Helix hairpin bin"/>
    <property type="match status" value="1"/>
</dbReference>
<keyword evidence="2" id="KW-0175">Coiled coil</keyword>